<evidence type="ECO:0000256" key="1">
    <source>
        <dbReference type="ARBA" id="ARBA00008056"/>
    </source>
</evidence>
<evidence type="ECO:0000256" key="2">
    <source>
        <dbReference type="ARBA" id="ARBA00022723"/>
    </source>
</evidence>
<dbReference type="Gene3D" id="2.60.120.330">
    <property type="entry name" value="B-lactam Antibiotic, Isopenicillin N Synthase, Chain"/>
    <property type="match status" value="1"/>
</dbReference>
<proteinExistence type="inferred from homology"/>
<organism evidence="7 8">
    <name type="scientific">Lolium multiflorum</name>
    <name type="common">Italian ryegrass</name>
    <name type="synonym">Lolium perenne subsp. multiflorum</name>
    <dbReference type="NCBI Taxonomy" id="4521"/>
    <lineage>
        <taxon>Eukaryota</taxon>
        <taxon>Viridiplantae</taxon>
        <taxon>Streptophyta</taxon>
        <taxon>Embryophyta</taxon>
        <taxon>Tracheophyta</taxon>
        <taxon>Spermatophyta</taxon>
        <taxon>Magnoliopsida</taxon>
        <taxon>Liliopsida</taxon>
        <taxon>Poales</taxon>
        <taxon>Poaceae</taxon>
        <taxon>BOP clade</taxon>
        <taxon>Pooideae</taxon>
        <taxon>Poodae</taxon>
        <taxon>Poeae</taxon>
        <taxon>Poeae Chloroplast Group 2 (Poeae type)</taxon>
        <taxon>Loliodinae</taxon>
        <taxon>Loliinae</taxon>
        <taxon>Lolium</taxon>
    </lineage>
</organism>
<dbReference type="AlphaFoldDB" id="A0AAD8TR33"/>
<dbReference type="InterPro" id="IPR050295">
    <property type="entry name" value="Plant_2OG-oxidoreductases"/>
</dbReference>
<reference evidence="7" key="1">
    <citation type="submission" date="2023-07" db="EMBL/GenBank/DDBJ databases">
        <title>A chromosome-level genome assembly of Lolium multiflorum.</title>
        <authorList>
            <person name="Chen Y."/>
            <person name="Copetti D."/>
            <person name="Kolliker R."/>
            <person name="Studer B."/>
        </authorList>
    </citation>
    <scope>NUCLEOTIDE SEQUENCE</scope>
    <source>
        <strain evidence="7">02402/16</strain>
        <tissue evidence="7">Leaf</tissue>
    </source>
</reference>
<dbReference type="EMBL" id="JAUUTY010000002">
    <property type="protein sequence ID" value="KAK1686234.1"/>
    <property type="molecule type" value="Genomic_DNA"/>
</dbReference>
<comment type="caution">
    <text evidence="7">The sequence shown here is derived from an EMBL/GenBank/DDBJ whole genome shotgun (WGS) entry which is preliminary data.</text>
</comment>
<dbReference type="GO" id="GO:0016491">
    <property type="term" value="F:oxidoreductase activity"/>
    <property type="evidence" value="ECO:0007669"/>
    <property type="project" value="UniProtKB-KW"/>
</dbReference>
<keyword evidence="2 5" id="KW-0479">Metal-binding</keyword>
<dbReference type="Proteomes" id="UP001231189">
    <property type="component" value="Unassembled WGS sequence"/>
</dbReference>
<comment type="similarity">
    <text evidence="1 5">Belongs to the iron/ascorbate-dependent oxidoreductase family.</text>
</comment>
<keyword evidence="4 5" id="KW-0408">Iron</keyword>
<gene>
    <name evidence="7" type="ORF">QYE76_047082</name>
</gene>
<evidence type="ECO:0000256" key="5">
    <source>
        <dbReference type="RuleBase" id="RU003682"/>
    </source>
</evidence>
<dbReference type="Pfam" id="PF14226">
    <property type="entry name" value="DIOX_N"/>
    <property type="match status" value="1"/>
</dbReference>
<protein>
    <recommendedName>
        <fullName evidence="6">Fe2OG dioxygenase domain-containing protein</fullName>
    </recommendedName>
</protein>
<evidence type="ECO:0000313" key="8">
    <source>
        <dbReference type="Proteomes" id="UP001231189"/>
    </source>
</evidence>
<dbReference type="InterPro" id="IPR026992">
    <property type="entry name" value="DIOX_N"/>
</dbReference>
<accession>A0AAD8TR33</accession>
<keyword evidence="3 5" id="KW-0560">Oxidoreductase</keyword>
<dbReference type="InterPro" id="IPR044861">
    <property type="entry name" value="IPNS-like_FE2OG_OXY"/>
</dbReference>
<evidence type="ECO:0000313" key="7">
    <source>
        <dbReference type="EMBL" id="KAK1686234.1"/>
    </source>
</evidence>
<name>A0AAD8TR33_LOLMU</name>
<sequence>MSRPDLPDSQVKGESEDRIPVVDVDVLVNGDAAQRSEAIRHLGRACEEWGFFMVINHGVPASLQGATMDACEEMFGLPAEENAEYMNPTLMAPVSLGTSLNSAYWRNYVKGNVTEYATRTRGLMLALTAAISESMGLDDGRIAEALNLEDCFQLIVWNQYPPAGPDVGLPPHTDHGLLALLFQTGVDGLQVQKNGRWILAKPIPNSYFVIAGDQLEIVSNGRYKAALHRAMVHGEQARMSSVCLLGPCLDTVVQPIPELALQGVEFRGIKYREYIEHQRTKTVNENAAVVVDRARREILARQGSPNSPEINA</sequence>
<evidence type="ECO:0000256" key="3">
    <source>
        <dbReference type="ARBA" id="ARBA00023002"/>
    </source>
</evidence>
<dbReference type="SUPFAM" id="SSF51197">
    <property type="entry name" value="Clavaminate synthase-like"/>
    <property type="match status" value="1"/>
</dbReference>
<dbReference type="Pfam" id="PF03171">
    <property type="entry name" value="2OG-FeII_Oxy"/>
    <property type="match status" value="1"/>
</dbReference>
<dbReference type="GO" id="GO:0046872">
    <property type="term" value="F:metal ion binding"/>
    <property type="evidence" value="ECO:0007669"/>
    <property type="project" value="UniProtKB-KW"/>
</dbReference>
<evidence type="ECO:0000256" key="4">
    <source>
        <dbReference type="ARBA" id="ARBA00023004"/>
    </source>
</evidence>
<evidence type="ECO:0000259" key="6">
    <source>
        <dbReference type="PROSITE" id="PS51471"/>
    </source>
</evidence>
<keyword evidence="8" id="KW-1185">Reference proteome</keyword>
<dbReference type="PROSITE" id="PS51471">
    <property type="entry name" value="FE2OG_OXY"/>
    <property type="match status" value="1"/>
</dbReference>
<dbReference type="InterPro" id="IPR027443">
    <property type="entry name" value="IPNS-like_sf"/>
</dbReference>
<dbReference type="PANTHER" id="PTHR47991">
    <property type="entry name" value="OXOGLUTARATE/IRON-DEPENDENT DIOXYGENASE"/>
    <property type="match status" value="1"/>
</dbReference>
<feature type="domain" description="Fe2OG dioxygenase" evidence="6">
    <location>
        <begin position="147"/>
        <end position="247"/>
    </location>
</feature>
<dbReference type="InterPro" id="IPR005123">
    <property type="entry name" value="Oxoglu/Fe-dep_dioxygenase_dom"/>
</dbReference>